<dbReference type="Proteomes" id="UP000249467">
    <property type="component" value="Unassembled WGS sequence"/>
</dbReference>
<dbReference type="AlphaFoldDB" id="A0A2W4W7R5"/>
<accession>A0A2W4W7R5</accession>
<reference evidence="1 2" key="1">
    <citation type="submission" date="2018-04" db="EMBL/GenBank/DDBJ databases">
        <authorList>
            <person name="Go L.Y."/>
            <person name="Mitchell J.A."/>
        </authorList>
    </citation>
    <scope>NUCLEOTIDE SEQUENCE [LARGE SCALE GENOMIC DNA]</scope>
    <source>
        <strain evidence="1">ULC066bin1</strain>
    </source>
</reference>
<organism evidence="1 2">
    <name type="scientific">Pseudanabaena frigida</name>
    <dbReference type="NCBI Taxonomy" id="945775"/>
    <lineage>
        <taxon>Bacteria</taxon>
        <taxon>Bacillati</taxon>
        <taxon>Cyanobacteriota</taxon>
        <taxon>Cyanophyceae</taxon>
        <taxon>Pseudanabaenales</taxon>
        <taxon>Pseudanabaenaceae</taxon>
        <taxon>Pseudanabaena</taxon>
    </lineage>
</organism>
<evidence type="ECO:0000313" key="1">
    <source>
        <dbReference type="EMBL" id="PZO41174.1"/>
    </source>
</evidence>
<evidence type="ECO:0000313" key="2">
    <source>
        <dbReference type="Proteomes" id="UP000249467"/>
    </source>
</evidence>
<gene>
    <name evidence="1" type="ORF">DCF19_10615</name>
</gene>
<sequence>MVDPSLSKQQSDTETLAVPNELALIIREIINLYQYHLNKKEIVDALRHLISTTKEGIDYSSLKNQALTNYPGNLEVENDADFLKSWDDIFNVQVYIDTDIYGELDPRPPALVEIEHSNDSETVIQHTEATEAYVQTWKELAQSMSSFPDDLFTRLWTTIEIAKILECSPSSLRRARKNGRLPIRIKNMILDCISHDGKRSLWFVRPA</sequence>
<proteinExistence type="predicted"/>
<protein>
    <submittedName>
        <fullName evidence="1">Uncharacterized protein</fullName>
    </submittedName>
</protein>
<reference evidence="1 2" key="2">
    <citation type="submission" date="2018-06" db="EMBL/GenBank/DDBJ databases">
        <title>Metagenomic assembly of (sub)arctic Cyanobacteria and their associated microbiome from non-axenic cultures.</title>
        <authorList>
            <person name="Baurain D."/>
        </authorList>
    </citation>
    <scope>NUCLEOTIDE SEQUENCE [LARGE SCALE GENOMIC DNA]</scope>
    <source>
        <strain evidence="1">ULC066bin1</strain>
    </source>
</reference>
<dbReference type="EMBL" id="QBML01000012">
    <property type="protein sequence ID" value="PZO41174.1"/>
    <property type="molecule type" value="Genomic_DNA"/>
</dbReference>
<name>A0A2W4W7R5_9CYAN</name>
<comment type="caution">
    <text evidence="1">The sequence shown here is derived from an EMBL/GenBank/DDBJ whole genome shotgun (WGS) entry which is preliminary data.</text>
</comment>